<dbReference type="EMBL" id="PFKX01000049">
    <property type="protein sequence ID" value="PIY58101.1"/>
    <property type="molecule type" value="Genomic_DNA"/>
</dbReference>
<dbReference type="Gene3D" id="2.50.20.20">
    <property type="match status" value="1"/>
</dbReference>
<evidence type="ECO:0000313" key="2">
    <source>
        <dbReference type="EMBL" id="PIY58101.1"/>
    </source>
</evidence>
<sequence length="300" mass="32874">MASKGIGKGMSKRNKWIIGGVAGFVILFVLVAVFGTPSAELVFKDMNEKMLQTKSVTIDQKVAMKGTAEIGSRVYMDFSSNKDLMAKGSFSMDITAASNPMAITGDLIKIGDSNYARFSKLASSNKKIDATLNPVETKLKNEWIKVRNNDQYASFSESAFSFMANILPVPYANLNDVQRKEVLAILQDKSMYTISESSKVETAGVSAYKYIISYNKDQFKKAAKAIAGYVSYFKSDDSASGEITALTIWVNISTKQLIKAEYTGTTDSGEVTGTVSFSDYNKTQTVEKPSDYSIESELLN</sequence>
<comment type="caution">
    <text evidence="2">The sequence shown here is derived from an EMBL/GenBank/DDBJ whole genome shotgun (WGS) entry which is preliminary data.</text>
</comment>
<keyword evidence="1" id="KW-1133">Transmembrane helix</keyword>
<gene>
    <name evidence="2" type="ORF">COY98_03820</name>
</gene>
<reference evidence="3" key="1">
    <citation type="submission" date="2017-09" db="EMBL/GenBank/DDBJ databases">
        <title>Depth-based differentiation of microbial function through sediment-hosted aquifers and enrichment of novel symbionts in the deep terrestrial subsurface.</title>
        <authorList>
            <person name="Probst A.J."/>
            <person name="Ladd B."/>
            <person name="Jarett J.K."/>
            <person name="Geller-Mcgrath D.E."/>
            <person name="Sieber C.M.K."/>
            <person name="Emerson J.B."/>
            <person name="Anantharaman K."/>
            <person name="Thomas B.C."/>
            <person name="Malmstrom R."/>
            <person name="Stieglmeier M."/>
            <person name="Klingl A."/>
            <person name="Woyke T."/>
            <person name="Ryan C.M."/>
            <person name="Banfield J.F."/>
        </authorList>
    </citation>
    <scope>NUCLEOTIDE SEQUENCE [LARGE SCALE GENOMIC DNA]</scope>
</reference>
<evidence type="ECO:0000313" key="3">
    <source>
        <dbReference type="Proteomes" id="UP000230732"/>
    </source>
</evidence>
<dbReference type="Proteomes" id="UP000230732">
    <property type="component" value="Unassembled WGS sequence"/>
</dbReference>
<evidence type="ECO:0000256" key="1">
    <source>
        <dbReference type="SAM" id="Phobius"/>
    </source>
</evidence>
<keyword evidence="1" id="KW-0812">Transmembrane</keyword>
<feature type="transmembrane region" description="Helical" evidence="1">
    <location>
        <begin position="16"/>
        <end position="35"/>
    </location>
</feature>
<name>A0A2M7Q3U5_9BACT</name>
<organism evidence="2 3">
    <name type="scientific">Candidatus Yonathbacteria bacterium CG_4_10_14_0_8_um_filter_43_17</name>
    <dbReference type="NCBI Taxonomy" id="1975099"/>
    <lineage>
        <taxon>Bacteria</taxon>
        <taxon>Candidatus Yonathiibacteriota</taxon>
    </lineage>
</organism>
<accession>A0A2M7Q3U5</accession>
<protein>
    <submittedName>
        <fullName evidence="2">Uncharacterized protein</fullName>
    </submittedName>
</protein>
<keyword evidence="1" id="KW-0472">Membrane</keyword>
<dbReference type="AlphaFoldDB" id="A0A2M7Q3U5"/>
<proteinExistence type="predicted"/>